<accession>A0A9W6P8R9</accession>
<dbReference type="InterPro" id="IPR052376">
    <property type="entry name" value="Oxidative_Scav/Glycosyltrans"/>
</dbReference>
<dbReference type="EMBL" id="BSQG01000005">
    <property type="protein sequence ID" value="GLU49063.1"/>
    <property type="molecule type" value="Genomic_DNA"/>
</dbReference>
<sequence length="253" mass="28586">MKAEPVHQVRLLDLQEIDAALDRLKHRARTIPEIAEVKELDVRIVALRDQVAVAETALRDLDREQRKAESDVDQVRVRSDRDARRLETGQVSSPKELEGLQSEIVSLQRRQAELEEIVLDVMERQELAQARRADIEKELVALTAEREAAEDRRSEAILEIRADADSTNQRRERVAAEIPEDLRALYLKLREQQGGVGAAALRYGRCEGCKLALSTAELSQIRSAPADEVLRCEDCRRILVRTNESGLSGPVQE</sequence>
<dbReference type="Pfam" id="PF02591">
    <property type="entry name" value="Zn_ribbon_9"/>
    <property type="match status" value="1"/>
</dbReference>
<dbReference type="AlphaFoldDB" id="A0A9W6P8R9"/>
<dbReference type="InterPro" id="IPR003743">
    <property type="entry name" value="Zf-RING_7"/>
</dbReference>
<evidence type="ECO:0000259" key="2">
    <source>
        <dbReference type="Pfam" id="PF02591"/>
    </source>
</evidence>
<evidence type="ECO:0000313" key="5">
    <source>
        <dbReference type="Proteomes" id="UP001165092"/>
    </source>
</evidence>
<organism evidence="4 5">
    <name type="scientific">Nocardiopsis ansamitocini</name>
    <dbReference type="NCBI Taxonomy" id="1670832"/>
    <lineage>
        <taxon>Bacteria</taxon>
        <taxon>Bacillati</taxon>
        <taxon>Actinomycetota</taxon>
        <taxon>Actinomycetes</taxon>
        <taxon>Streptosporangiales</taxon>
        <taxon>Nocardiopsidaceae</taxon>
        <taxon>Nocardiopsis</taxon>
    </lineage>
</organism>
<evidence type="ECO:0000313" key="4">
    <source>
        <dbReference type="EMBL" id="GLU49063.1"/>
    </source>
</evidence>
<keyword evidence="5" id="KW-1185">Reference proteome</keyword>
<dbReference type="RefSeq" id="WP_285760515.1">
    <property type="nucleotide sequence ID" value="NZ_BSQG01000005.1"/>
</dbReference>
<evidence type="ECO:0000256" key="1">
    <source>
        <dbReference type="SAM" id="Coils"/>
    </source>
</evidence>
<proteinExistence type="predicted"/>
<feature type="coiled-coil region" evidence="1">
    <location>
        <begin position="44"/>
        <end position="159"/>
    </location>
</feature>
<dbReference type="InterPro" id="IPR056003">
    <property type="entry name" value="CT398_CC_hairpin"/>
</dbReference>
<reference evidence="4" key="1">
    <citation type="submission" date="2023-02" db="EMBL/GenBank/DDBJ databases">
        <title>Nocardiopsis ansamitocini NBRC 112285.</title>
        <authorList>
            <person name="Ichikawa N."/>
            <person name="Sato H."/>
            <person name="Tonouchi N."/>
        </authorList>
    </citation>
    <scope>NUCLEOTIDE SEQUENCE</scope>
    <source>
        <strain evidence="4">NBRC 112285</strain>
    </source>
</reference>
<feature type="domain" description="CT398-like coiled coil hairpin" evidence="3">
    <location>
        <begin position="14"/>
        <end position="194"/>
    </location>
</feature>
<feature type="domain" description="C4-type zinc ribbon" evidence="2">
    <location>
        <begin position="205"/>
        <end position="239"/>
    </location>
</feature>
<evidence type="ECO:0000259" key="3">
    <source>
        <dbReference type="Pfam" id="PF24481"/>
    </source>
</evidence>
<dbReference type="PANTHER" id="PTHR39082">
    <property type="entry name" value="PHOSPHOLIPASE C-BETA-2-RELATED"/>
    <property type="match status" value="1"/>
</dbReference>
<protein>
    <recommendedName>
        <fullName evidence="6">C4-type zinc ribbon domain-containing protein</fullName>
    </recommendedName>
</protein>
<keyword evidence="1" id="KW-0175">Coiled coil</keyword>
<name>A0A9W6P8R9_9ACTN</name>
<evidence type="ECO:0008006" key="6">
    <source>
        <dbReference type="Google" id="ProtNLM"/>
    </source>
</evidence>
<comment type="caution">
    <text evidence="4">The sequence shown here is derived from an EMBL/GenBank/DDBJ whole genome shotgun (WGS) entry which is preliminary data.</text>
</comment>
<dbReference type="Gene3D" id="1.10.287.1490">
    <property type="match status" value="1"/>
</dbReference>
<dbReference type="PANTHER" id="PTHR39082:SF1">
    <property type="entry name" value="SCAVENGER RECEPTOR CLASS A MEMBER 3"/>
    <property type="match status" value="1"/>
</dbReference>
<dbReference type="Pfam" id="PF24481">
    <property type="entry name" value="CT398_CC"/>
    <property type="match status" value="1"/>
</dbReference>
<gene>
    <name evidence="4" type="ORF">Nans01_34140</name>
</gene>
<dbReference type="Proteomes" id="UP001165092">
    <property type="component" value="Unassembled WGS sequence"/>
</dbReference>